<accession>A0ABR1R9T8</accession>
<keyword evidence="3" id="KW-1185">Reference proteome</keyword>
<evidence type="ECO:0000256" key="1">
    <source>
        <dbReference type="SAM" id="Phobius"/>
    </source>
</evidence>
<dbReference type="PANTHER" id="PTHR37577:SF1">
    <property type="entry name" value="INTEGRAL MEMBRANE PROTEIN"/>
    <property type="match status" value="1"/>
</dbReference>
<name>A0ABR1R9T8_9PEZI</name>
<keyword evidence="1" id="KW-0472">Membrane</keyword>
<sequence>MANGNYKDSYIQVNISEPMSASCSRHAECYSRIEPNPDISGLGVVAAFLVSAYLVLAMLMGAYWFAVLPKGLVRRADRQLFLARRPESDERWRRAFDEVVLMFSDQQLLTGLGVLVAGYVQVMNASLSAYHWNNVVYLAWLSSTVHLMSLSVLRGRLKRSRVSLIVLLCAILLVFVLLVAALWPTAMFPENPAMPVRCLWKAREYAISDVSYFINTSVSYITLVSTFIWKLSQFSDRSREWLRFWGRASLECAMETAARRSLQTRPFTVWSNANHRAITTLYIVFVAHMELLESFMFTITLLAYTLVWGTLHLVMHDNDTSNSKLSRSELDEAERDMGFGRILALLLLAQPALAALDTLKRTVTPLK</sequence>
<evidence type="ECO:0000313" key="2">
    <source>
        <dbReference type="EMBL" id="KAK8006125.1"/>
    </source>
</evidence>
<keyword evidence="1" id="KW-0812">Transmembrane</keyword>
<feature type="transmembrane region" description="Helical" evidence="1">
    <location>
        <begin position="338"/>
        <end position="359"/>
    </location>
</feature>
<organism evidence="2 3">
    <name type="scientific">Apiospora marii</name>
    <dbReference type="NCBI Taxonomy" id="335849"/>
    <lineage>
        <taxon>Eukaryota</taxon>
        <taxon>Fungi</taxon>
        <taxon>Dikarya</taxon>
        <taxon>Ascomycota</taxon>
        <taxon>Pezizomycotina</taxon>
        <taxon>Sordariomycetes</taxon>
        <taxon>Xylariomycetidae</taxon>
        <taxon>Amphisphaeriales</taxon>
        <taxon>Apiosporaceae</taxon>
        <taxon>Apiospora</taxon>
    </lineage>
</organism>
<dbReference type="Proteomes" id="UP001396898">
    <property type="component" value="Unassembled WGS sequence"/>
</dbReference>
<feature type="transmembrane region" description="Helical" evidence="1">
    <location>
        <begin position="44"/>
        <end position="68"/>
    </location>
</feature>
<reference evidence="2 3" key="1">
    <citation type="submission" date="2023-01" db="EMBL/GenBank/DDBJ databases">
        <title>Analysis of 21 Apiospora genomes using comparative genomics revels a genus with tremendous synthesis potential of carbohydrate active enzymes and secondary metabolites.</title>
        <authorList>
            <person name="Sorensen T."/>
        </authorList>
    </citation>
    <scope>NUCLEOTIDE SEQUENCE [LARGE SCALE GENOMIC DNA]</scope>
    <source>
        <strain evidence="2 3">CBS 20057</strain>
    </source>
</reference>
<protein>
    <submittedName>
        <fullName evidence="2">Uncharacterized protein</fullName>
    </submittedName>
</protein>
<dbReference type="InterPro" id="IPR053018">
    <property type="entry name" value="Elsinochrome_Biosynth-Asso"/>
</dbReference>
<proteinExistence type="predicted"/>
<feature type="transmembrane region" description="Helical" evidence="1">
    <location>
        <begin position="99"/>
        <end position="122"/>
    </location>
</feature>
<gene>
    <name evidence="2" type="ORF">PG991_012422</name>
</gene>
<dbReference type="PANTHER" id="PTHR37577">
    <property type="entry name" value="INTEGRAL MEMBRANE PROTEIN"/>
    <property type="match status" value="1"/>
</dbReference>
<feature type="transmembrane region" description="Helical" evidence="1">
    <location>
        <begin position="295"/>
        <end position="315"/>
    </location>
</feature>
<comment type="caution">
    <text evidence="2">The sequence shown here is derived from an EMBL/GenBank/DDBJ whole genome shotgun (WGS) entry which is preliminary data.</text>
</comment>
<evidence type="ECO:0000313" key="3">
    <source>
        <dbReference type="Proteomes" id="UP001396898"/>
    </source>
</evidence>
<feature type="transmembrane region" description="Helical" evidence="1">
    <location>
        <begin position="165"/>
        <end position="186"/>
    </location>
</feature>
<feature type="transmembrane region" description="Helical" evidence="1">
    <location>
        <begin position="210"/>
        <end position="229"/>
    </location>
</feature>
<dbReference type="EMBL" id="JAQQWI010000017">
    <property type="protein sequence ID" value="KAK8006125.1"/>
    <property type="molecule type" value="Genomic_DNA"/>
</dbReference>
<keyword evidence="1" id="KW-1133">Transmembrane helix</keyword>
<feature type="transmembrane region" description="Helical" evidence="1">
    <location>
        <begin position="134"/>
        <end position="153"/>
    </location>
</feature>